<proteinExistence type="predicted"/>
<dbReference type="Pfam" id="PF07603">
    <property type="entry name" value="Lcl_C"/>
    <property type="match status" value="1"/>
</dbReference>
<dbReference type="InterPro" id="IPR011460">
    <property type="entry name" value="Lcl_C"/>
</dbReference>
<feature type="domain" description="Lcl C-terminal" evidence="1">
    <location>
        <begin position="45"/>
        <end position="169"/>
    </location>
</feature>
<organism evidence="2 3">
    <name type="scientific">Thalassotalea insulae</name>
    <dbReference type="NCBI Taxonomy" id="2056778"/>
    <lineage>
        <taxon>Bacteria</taxon>
        <taxon>Pseudomonadati</taxon>
        <taxon>Pseudomonadota</taxon>
        <taxon>Gammaproteobacteria</taxon>
        <taxon>Alteromonadales</taxon>
        <taxon>Colwelliaceae</taxon>
        <taxon>Thalassotalea</taxon>
    </lineage>
</organism>
<gene>
    <name evidence="2" type="ORF">tinsulaeT_35750</name>
</gene>
<evidence type="ECO:0000313" key="3">
    <source>
        <dbReference type="Proteomes" id="UP001157186"/>
    </source>
</evidence>
<accession>A0ABQ6GWF2</accession>
<reference evidence="2 3" key="1">
    <citation type="submission" date="2023-03" db="EMBL/GenBank/DDBJ databases">
        <title>Draft genome sequence of Thalassotalea insulae KCTC 62186T.</title>
        <authorList>
            <person name="Sawabe T."/>
        </authorList>
    </citation>
    <scope>NUCLEOTIDE SEQUENCE [LARGE SCALE GENOMIC DNA]</scope>
    <source>
        <strain evidence="2 3">KCTC 62186</strain>
    </source>
</reference>
<dbReference type="PANTHER" id="PTHR35812:SF1">
    <property type="entry name" value="LIPOPROTEIN"/>
    <property type="match status" value="1"/>
</dbReference>
<protein>
    <recommendedName>
        <fullName evidence="1">Lcl C-terminal domain-containing protein</fullName>
    </recommendedName>
</protein>
<dbReference type="Proteomes" id="UP001157186">
    <property type="component" value="Unassembled WGS sequence"/>
</dbReference>
<sequence>MNRIFLIRLIGLFTLTLSYTSYSMVCNGNLEKSAPDERFILNGNGTATDKLTNLIWSRCNAGQTWDGKKCIGESGLYTWGEAVIAASKFSLNEGDSWRLPNMKELMTILESNCYDPSINANIFFVEDEFRSYWSSTPTKFNDGSAWMVIFGYGNTQDFSKLGELHARYVKNL</sequence>
<name>A0ABQ6GWF2_9GAMM</name>
<dbReference type="PANTHER" id="PTHR35812">
    <property type="entry name" value="LIPOPROTEIN"/>
    <property type="match status" value="1"/>
</dbReference>
<keyword evidence="3" id="KW-1185">Reference proteome</keyword>
<evidence type="ECO:0000259" key="1">
    <source>
        <dbReference type="Pfam" id="PF07603"/>
    </source>
</evidence>
<dbReference type="RefSeq" id="WP_284246207.1">
    <property type="nucleotide sequence ID" value="NZ_BSST01000001.1"/>
</dbReference>
<evidence type="ECO:0000313" key="2">
    <source>
        <dbReference type="EMBL" id="GLX80235.1"/>
    </source>
</evidence>
<comment type="caution">
    <text evidence="2">The sequence shown here is derived from an EMBL/GenBank/DDBJ whole genome shotgun (WGS) entry which is preliminary data.</text>
</comment>
<dbReference type="EMBL" id="BSST01000001">
    <property type="protein sequence ID" value="GLX80235.1"/>
    <property type="molecule type" value="Genomic_DNA"/>
</dbReference>